<comment type="caution">
    <text evidence="3">The sequence shown here is derived from an EMBL/GenBank/DDBJ whole genome shotgun (WGS) entry which is preliminary data.</text>
</comment>
<dbReference type="InterPro" id="IPR016181">
    <property type="entry name" value="Acyl_CoA_acyltransferase"/>
</dbReference>
<gene>
    <name evidence="3" type="ORF">K8V20_04015</name>
</gene>
<protein>
    <submittedName>
        <fullName evidence="3">N-acetyltransferase</fullName>
    </submittedName>
</protein>
<dbReference type="EMBL" id="DYVE01000104">
    <property type="protein sequence ID" value="HJG27796.1"/>
    <property type="molecule type" value="Genomic_DNA"/>
</dbReference>
<organism evidence="3 4">
    <name type="scientific">Subdoligranulum variabile</name>
    <dbReference type="NCBI Taxonomy" id="214851"/>
    <lineage>
        <taxon>Bacteria</taxon>
        <taxon>Bacillati</taxon>
        <taxon>Bacillota</taxon>
        <taxon>Clostridia</taxon>
        <taxon>Eubacteriales</taxon>
        <taxon>Oscillospiraceae</taxon>
        <taxon>Subdoligranulum</taxon>
    </lineage>
</organism>
<proteinExistence type="predicted"/>
<dbReference type="PROSITE" id="PS51729">
    <property type="entry name" value="GNAT_YJDJ"/>
    <property type="match status" value="1"/>
</dbReference>
<dbReference type="InterPro" id="IPR045057">
    <property type="entry name" value="Gcn5-rel_NAT"/>
</dbReference>
<accession>A0A921IIP0</accession>
<reference evidence="3" key="1">
    <citation type="journal article" date="2021" name="PeerJ">
        <title>Extensive microbial diversity within the chicken gut microbiome revealed by metagenomics and culture.</title>
        <authorList>
            <person name="Gilroy R."/>
            <person name="Ravi A."/>
            <person name="Getino M."/>
            <person name="Pursley I."/>
            <person name="Horton D.L."/>
            <person name="Alikhan N.F."/>
            <person name="Baker D."/>
            <person name="Gharbi K."/>
            <person name="Hall N."/>
            <person name="Watson M."/>
            <person name="Adriaenssens E.M."/>
            <person name="Foster-Nyarko E."/>
            <person name="Jarju S."/>
            <person name="Secka A."/>
            <person name="Antonio M."/>
            <person name="Oren A."/>
            <person name="Chaudhuri R.R."/>
            <person name="La Ragione R."/>
            <person name="Hildebrand F."/>
            <person name="Pallen M.J."/>
        </authorList>
    </citation>
    <scope>NUCLEOTIDE SEQUENCE</scope>
    <source>
        <strain evidence="3">ChiBcec21-2208</strain>
    </source>
</reference>
<evidence type="ECO:0000313" key="4">
    <source>
        <dbReference type="Proteomes" id="UP000782880"/>
    </source>
</evidence>
<evidence type="ECO:0000259" key="1">
    <source>
        <dbReference type="PROSITE" id="PS51186"/>
    </source>
</evidence>
<dbReference type="PANTHER" id="PTHR31435">
    <property type="entry name" value="PROTEIN NATD1"/>
    <property type="match status" value="1"/>
</dbReference>
<feature type="domain" description="N-acetyltransferase" evidence="2">
    <location>
        <begin position="16"/>
        <end position="103"/>
    </location>
</feature>
<dbReference type="Gene3D" id="3.40.630.30">
    <property type="match status" value="1"/>
</dbReference>
<dbReference type="AlphaFoldDB" id="A0A921IIP0"/>
<dbReference type="SUPFAM" id="SSF55729">
    <property type="entry name" value="Acyl-CoA N-acyltransferases (Nat)"/>
    <property type="match status" value="1"/>
</dbReference>
<dbReference type="Pfam" id="PF14542">
    <property type="entry name" value="Acetyltransf_CG"/>
    <property type="match status" value="1"/>
</dbReference>
<evidence type="ECO:0000313" key="3">
    <source>
        <dbReference type="EMBL" id="HJG27796.1"/>
    </source>
</evidence>
<name>A0A921IIP0_9FIRM</name>
<dbReference type="GO" id="GO:0016747">
    <property type="term" value="F:acyltransferase activity, transferring groups other than amino-acyl groups"/>
    <property type="evidence" value="ECO:0007669"/>
    <property type="project" value="InterPro"/>
</dbReference>
<dbReference type="CDD" id="cd04301">
    <property type="entry name" value="NAT_SF"/>
    <property type="match status" value="1"/>
</dbReference>
<dbReference type="PANTHER" id="PTHR31435:SF10">
    <property type="entry name" value="BSR4717 PROTEIN"/>
    <property type="match status" value="1"/>
</dbReference>
<reference evidence="3" key="2">
    <citation type="submission" date="2021-09" db="EMBL/GenBank/DDBJ databases">
        <authorList>
            <person name="Gilroy R."/>
        </authorList>
    </citation>
    <scope>NUCLEOTIDE SEQUENCE</scope>
    <source>
        <strain evidence="3">ChiBcec21-2208</strain>
    </source>
</reference>
<evidence type="ECO:0000259" key="2">
    <source>
        <dbReference type="PROSITE" id="PS51729"/>
    </source>
</evidence>
<dbReference type="InterPro" id="IPR031165">
    <property type="entry name" value="GNAT_YJDJ"/>
</dbReference>
<dbReference type="PROSITE" id="PS51186">
    <property type="entry name" value="GNAT"/>
    <property type="match status" value="1"/>
</dbReference>
<dbReference type="Proteomes" id="UP000782880">
    <property type="component" value="Unassembled WGS sequence"/>
</dbReference>
<sequence length="104" mass="11612">MPDHFATLRAEVVMIEFRKEPDRIFATDETGKLLAEVTFPEQEGVAVINHTFVDGSLRGQGIAGQLLRAVADTLRQDGCKAKATCSYAVHWFETHPEEQDLLEP</sequence>
<dbReference type="InterPro" id="IPR000182">
    <property type="entry name" value="GNAT_dom"/>
</dbReference>
<feature type="domain" description="N-acetyltransferase" evidence="1">
    <location>
        <begin position="1"/>
        <end position="104"/>
    </location>
</feature>